<dbReference type="PROSITE" id="PS50125">
    <property type="entry name" value="GUANYLATE_CYCLASE_2"/>
    <property type="match status" value="1"/>
</dbReference>
<evidence type="ECO:0000256" key="3">
    <source>
        <dbReference type="ARBA" id="ARBA00022475"/>
    </source>
</evidence>
<feature type="transmembrane region" description="Helical" evidence="8">
    <location>
        <begin position="117"/>
        <end position="141"/>
    </location>
</feature>
<dbReference type="SUPFAM" id="SSF158472">
    <property type="entry name" value="HAMP domain-like"/>
    <property type="match status" value="1"/>
</dbReference>
<organism evidence="11 12">
    <name type="scientific">Lawsonella clevelandensis</name>
    <dbReference type="NCBI Taxonomy" id="1528099"/>
    <lineage>
        <taxon>Bacteria</taxon>
        <taxon>Bacillati</taxon>
        <taxon>Actinomycetota</taxon>
        <taxon>Actinomycetes</taxon>
        <taxon>Mycobacteriales</taxon>
        <taxon>Lawsonellaceae</taxon>
        <taxon>Lawsonella</taxon>
    </lineage>
</organism>
<keyword evidence="5 8" id="KW-1133">Transmembrane helix</keyword>
<dbReference type="Pfam" id="PF00672">
    <property type="entry name" value="HAMP"/>
    <property type="match status" value="1"/>
</dbReference>
<dbReference type="PANTHER" id="PTHR43081">
    <property type="entry name" value="ADENYLATE CYCLASE, TERMINAL-DIFFERENTIATION SPECIFIC-RELATED"/>
    <property type="match status" value="1"/>
</dbReference>
<feature type="domain" description="HAMP" evidence="10">
    <location>
        <begin position="297"/>
        <end position="349"/>
    </location>
</feature>
<evidence type="ECO:0000256" key="4">
    <source>
        <dbReference type="ARBA" id="ARBA00022692"/>
    </source>
</evidence>
<dbReference type="CDD" id="cd07302">
    <property type="entry name" value="CHD"/>
    <property type="match status" value="1"/>
</dbReference>
<gene>
    <name evidence="11" type="ORF">DI579_00840</name>
</gene>
<feature type="region of interest" description="Disordered" evidence="7">
    <location>
        <begin position="567"/>
        <end position="591"/>
    </location>
</feature>
<evidence type="ECO:0000256" key="7">
    <source>
        <dbReference type="SAM" id="MobiDB-lite"/>
    </source>
</evidence>
<feature type="domain" description="Guanylate cyclase" evidence="9">
    <location>
        <begin position="382"/>
        <end position="506"/>
    </location>
</feature>
<dbReference type="Pfam" id="PF00211">
    <property type="entry name" value="Guanylate_cyc"/>
    <property type="match status" value="1"/>
</dbReference>
<dbReference type="InterPro" id="IPR003660">
    <property type="entry name" value="HAMP_dom"/>
</dbReference>
<dbReference type="InterPro" id="IPR001054">
    <property type="entry name" value="A/G_cyclase"/>
</dbReference>
<dbReference type="SMART" id="SM00044">
    <property type="entry name" value="CYCc"/>
    <property type="match status" value="1"/>
</dbReference>
<dbReference type="Proteomes" id="UP000248606">
    <property type="component" value="Unassembled WGS sequence"/>
</dbReference>
<dbReference type="AlphaFoldDB" id="A0A2W5K4J7"/>
<evidence type="ECO:0000256" key="1">
    <source>
        <dbReference type="ARBA" id="ARBA00004651"/>
    </source>
</evidence>
<proteinExistence type="inferred from homology"/>
<evidence type="ECO:0000256" key="2">
    <source>
        <dbReference type="ARBA" id="ARBA00005381"/>
    </source>
</evidence>
<dbReference type="SUPFAM" id="SSF55073">
    <property type="entry name" value="Nucleotide cyclase"/>
    <property type="match status" value="1"/>
</dbReference>
<comment type="subcellular location">
    <subcellularLocation>
        <location evidence="1">Cell membrane</location>
        <topology evidence="1">Multi-pass membrane protein</topology>
    </subcellularLocation>
</comment>
<keyword evidence="4 8" id="KW-0812">Transmembrane</keyword>
<feature type="compositionally biased region" description="Basic and acidic residues" evidence="7">
    <location>
        <begin position="567"/>
        <end position="577"/>
    </location>
</feature>
<feature type="transmembrane region" description="Helical" evidence="8">
    <location>
        <begin position="70"/>
        <end position="97"/>
    </location>
</feature>
<dbReference type="InterPro" id="IPR029787">
    <property type="entry name" value="Nucleotide_cyclase"/>
</dbReference>
<dbReference type="PROSITE" id="PS50885">
    <property type="entry name" value="HAMP"/>
    <property type="match status" value="1"/>
</dbReference>
<feature type="transmembrane region" description="Helical" evidence="8">
    <location>
        <begin position="273"/>
        <end position="293"/>
    </location>
</feature>
<protein>
    <recommendedName>
        <fullName evidence="13">Adenylate/guanylate cyclase domain-containing protein</fullName>
    </recommendedName>
</protein>
<dbReference type="CDD" id="cd06225">
    <property type="entry name" value="HAMP"/>
    <property type="match status" value="1"/>
</dbReference>
<accession>A0A2W5K4J7</accession>
<feature type="compositionally biased region" description="Polar residues" evidence="7">
    <location>
        <begin position="578"/>
        <end position="591"/>
    </location>
</feature>
<evidence type="ECO:0000259" key="10">
    <source>
        <dbReference type="PROSITE" id="PS50885"/>
    </source>
</evidence>
<evidence type="ECO:0000256" key="8">
    <source>
        <dbReference type="SAM" id="Phobius"/>
    </source>
</evidence>
<evidence type="ECO:0000259" key="9">
    <source>
        <dbReference type="PROSITE" id="PS50125"/>
    </source>
</evidence>
<evidence type="ECO:0000256" key="6">
    <source>
        <dbReference type="ARBA" id="ARBA00023136"/>
    </source>
</evidence>
<sequence>MVIGTTTCGVLGLKTMTAHSPKPHRPPYPRRYITPVESSTEETPKKHESRFGSPLLGSANDTPKKTRTRIFLLLWALLSGAHLSGALACLLIISSIVPSDRIFAPDVATLTWKAVPAFIAISYIVGISGCYFYTNYALKWFVDEQPPTEKNRTLVLLGPRYLTLLQLILWLIGALIFGCCYGHIEPSMGLKVALTVIVGSIIMAALCFLASEFALRPAASVVLSHYGPQSRTVTGIASRMFLVWLAGTGLPILGLLLIGATNLHTTEFSIQEMSRFIVIIAVCVLLFSAVLNLQISTYITPPLQQVRHGMERVSVGDLDTEVAVFDGSEIGELQAGFNNMVHELREQQHIKDLFRQHVGSKIADQALSAQPEERNVTKRDASVFFIDIIGSTKLSLEYDSYTVVDLLNRFYTIVVEEVNRAGGVVNKFAGDAVLAIFNVPDDHPDPAGASLYCARVVMNRLDHELPEIAAAVGISAGRVVAGNIGSKDRYEYTVIGDPVNIASRLSELAKQEPGRILASQRTVNMANEEEAHFWMIDGATVLRGRSDATVLARPENPVVTSFALRKERQQQNKHHDGTMQTNTPDHNTTQL</sequence>
<dbReference type="SMART" id="SM00304">
    <property type="entry name" value="HAMP"/>
    <property type="match status" value="1"/>
</dbReference>
<dbReference type="Gene3D" id="3.30.70.1230">
    <property type="entry name" value="Nucleotide cyclase"/>
    <property type="match status" value="1"/>
</dbReference>
<reference evidence="11 12" key="1">
    <citation type="submission" date="2017-08" db="EMBL/GenBank/DDBJ databases">
        <title>Infants hospitalized years apart are colonized by the same room-sourced microbial strains.</title>
        <authorList>
            <person name="Brooks B."/>
            <person name="Olm M.R."/>
            <person name="Firek B.A."/>
            <person name="Baker R."/>
            <person name="Thomas B.C."/>
            <person name="Morowitz M.J."/>
            <person name="Banfield J.F."/>
        </authorList>
    </citation>
    <scope>NUCLEOTIDE SEQUENCE [LARGE SCALE GENOMIC DNA]</scope>
    <source>
        <strain evidence="11">S2_006_000_R1_57</strain>
    </source>
</reference>
<feature type="region of interest" description="Disordered" evidence="7">
    <location>
        <begin position="16"/>
        <end position="60"/>
    </location>
</feature>
<evidence type="ECO:0000256" key="5">
    <source>
        <dbReference type="ARBA" id="ARBA00022989"/>
    </source>
</evidence>
<keyword evidence="3" id="KW-1003">Cell membrane</keyword>
<keyword evidence="6 8" id="KW-0472">Membrane</keyword>
<dbReference type="GO" id="GO:0035556">
    <property type="term" value="P:intracellular signal transduction"/>
    <property type="evidence" value="ECO:0007669"/>
    <property type="project" value="InterPro"/>
</dbReference>
<dbReference type="Gene3D" id="6.10.340.10">
    <property type="match status" value="1"/>
</dbReference>
<feature type="transmembrane region" description="Helical" evidence="8">
    <location>
        <begin position="190"/>
        <end position="210"/>
    </location>
</feature>
<evidence type="ECO:0000313" key="12">
    <source>
        <dbReference type="Proteomes" id="UP000248606"/>
    </source>
</evidence>
<dbReference type="PANTHER" id="PTHR43081:SF17">
    <property type="entry name" value="BLL5647 PROTEIN"/>
    <property type="match status" value="1"/>
</dbReference>
<dbReference type="EMBL" id="QFOZ01000001">
    <property type="protein sequence ID" value="PZP89746.1"/>
    <property type="molecule type" value="Genomic_DNA"/>
</dbReference>
<evidence type="ECO:0008006" key="13">
    <source>
        <dbReference type="Google" id="ProtNLM"/>
    </source>
</evidence>
<dbReference type="GO" id="GO:0006171">
    <property type="term" value="P:cAMP biosynthetic process"/>
    <property type="evidence" value="ECO:0007669"/>
    <property type="project" value="TreeGrafter"/>
</dbReference>
<feature type="transmembrane region" description="Helical" evidence="8">
    <location>
        <begin position="161"/>
        <end position="184"/>
    </location>
</feature>
<comment type="caution">
    <text evidence="11">The sequence shown here is derived from an EMBL/GenBank/DDBJ whole genome shotgun (WGS) entry which is preliminary data.</text>
</comment>
<evidence type="ECO:0000313" key="11">
    <source>
        <dbReference type="EMBL" id="PZP89746.1"/>
    </source>
</evidence>
<dbReference type="InterPro" id="IPR050697">
    <property type="entry name" value="Adenylyl/Guanylyl_Cyclase_3/4"/>
</dbReference>
<comment type="similarity">
    <text evidence="2">Belongs to the adenylyl cyclase class-3 family.</text>
</comment>
<dbReference type="GO" id="GO:0005886">
    <property type="term" value="C:plasma membrane"/>
    <property type="evidence" value="ECO:0007669"/>
    <property type="project" value="UniProtKB-SubCell"/>
</dbReference>
<dbReference type="GO" id="GO:0004016">
    <property type="term" value="F:adenylate cyclase activity"/>
    <property type="evidence" value="ECO:0007669"/>
    <property type="project" value="UniProtKB-ARBA"/>
</dbReference>
<feature type="transmembrane region" description="Helical" evidence="8">
    <location>
        <begin position="241"/>
        <end position="261"/>
    </location>
</feature>
<name>A0A2W5K4J7_9ACTN</name>